<dbReference type="Gramene" id="KVH95964">
    <property type="protein sequence ID" value="KVH95964"/>
    <property type="gene ID" value="Ccrd_001965"/>
</dbReference>
<evidence type="ECO:0000313" key="1">
    <source>
        <dbReference type="EMBL" id="KVH95964.1"/>
    </source>
</evidence>
<sequence>MMQRDVDAKEGLCGIAMQASYPTA</sequence>
<proteinExistence type="predicted"/>
<name>A0A118JXI8_CYNCS</name>
<accession>A0A118JXI8</accession>
<dbReference type="Proteomes" id="UP000243975">
    <property type="component" value="Unassembled WGS sequence"/>
</dbReference>
<comment type="caution">
    <text evidence="1">The sequence shown here is derived from an EMBL/GenBank/DDBJ whole genome shotgun (WGS) entry which is preliminary data.</text>
</comment>
<dbReference type="EMBL" id="LEKV01004367">
    <property type="protein sequence ID" value="KVH95964.1"/>
    <property type="molecule type" value="Genomic_DNA"/>
</dbReference>
<evidence type="ECO:0000313" key="2">
    <source>
        <dbReference type="Proteomes" id="UP000243975"/>
    </source>
</evidence>
<reference evidence="1 2" key="1">
    <citation type="journal article" date="2016" name="Sci. Rep.">
        <title>The genome sequence of the outbreeding globe artichoke constructed de novo incorporating a phase-aware low-pass sequencing strategy of F1 progeny.</title>
        <authorList>
            <person name="Scaglione D."/>
            <person name="Reyes-Chin-Wo S."/>
            <person name="Acquadro A."/>
            <person name="Froenicke L."/>
            <person name="Portis E."/>
            <person name="Beitel C."/>
            <person name="Tirone M."/>
            <person name="Mauro R."/>
            <person name="Lo Monaco A."/>
            <person name="Mauromicale G."/>
            <person name="Faccioli P."/>
            <person name="Cattivelli L."/>
            <person name="Rieseberg L."/>
            <person name="Michelmore R."/>
            <person name="Lanteri S."/>
        </authorList>
    </citation>
    <scope>NUCLEOTIDE SEQUENCE [LARGE SCALE GENOMIC DNA]</scope>
    <source>
        <strain evidence="1">2C</strain>
    </source>
</reference>
<gene>
    <name evidence="1" type="ORF">Ccrd_001965</name>
</gene>
<dbReference type="AlphaFoldDB" id="A0A118JXI8"/>
<protein>
    <submittedName>
        <fullName evidence="1">Uncharacterized protein</fullName>
    </submittedName>
</protein>
<organism evidence="1 2">
    <name type="scientific">Cynara cardunculus var. scolymus</name>
    <name type="common">Globe artichoke</name>
    <name type="synonym">Cynara scolymus</name>
    <dbReference type="NCBI Taxonomy" id="59895"/>
    <lineage>
        <taxon>Eukaryota</taxon>
        <taxon>Viridiplantae</taxon>
        <taxon>Streptophyta</taxon>
        <taxon>Embryophyta</taxon>
        <taxon>Tracheophyta</taxon>
        <taxon>Spermatophyta</taxon>
        <taxon>Magnoliopsida</taxon>
        <taxon>eudicotyledons</taxon>
        <taxon>Gunneridae</taxon>
        <taxon>Pentapetalae</taxon>
        <taxon>asterids</taxon>
        <taxon>campanulids</taxon>
        <taxon>Asterales</taxon>
        <taxon>Asteraceae</taxon>
        <taxon>Carduoideae</taxon>
        <taxon>Cardueae</taxon>
        <taxon>Carduinae</taxon>
        <taxon>Cynara</taxon>
    </lineage>
</organism>
<keyword evidence="2" id="KW-1185">Reference proteome</keyword>